<feature type="region of interest" description="Disordered" evidence="1">
    <location>
        <begin position="591"/>
        <end position="622"/>
    </location>
</feature>
<evidence type="ECO:0000313" key="3">
    <source>
        <dbReference type="Proteomes" id="UP000799536"/>
    </source>
</evidence>
<name>A0A9P4JGL8_9PLEO</name>
<proteinExistence type="predicted"/>
<dbReference type="EMBL" id="ML994313">
    <property type="protein sequence ID" value="KAF2196849.1"/>
    <property type="molecule type" value="Genomic_DNA"/>
</dbReference>
<dbReference type="AlphaFoldDB" id="A0A9P4JGL8"/>
<evidence type="ECO:0000313" key="2">
    <source>
        <dbReference type="EMBL" id="KAF2196849.1"/>
    </source>
</evidence>
<reference evidence="2" key="1">
    <citation type="journal article" date="2020" name="Stud. Mycol.">
        <title>101 Dothideomycetes genomes: a test case for predicting lifestyles and emergence of pathogens.</title>
        <authorList>
            <person name="Haridas S."/>
            <person name="Albert R."/>
            <person name="Binder M."/>
            <person name="Bloem J."/>
            <person name="Labutti K."/>
            <person name="Salamov A."/>
            <person name="Andreopoulos B."/>
            <person name="Baker S."/>
            <person name="Barry K."/>
            <person name="Bills G."/>
            <person name="Bluhm B."/>
            <person name="Cannon C."/>
            <person name="Castanera R."/>
            <person name="Culley D."/>
            <person name="Daum C."/>
            <person name="Ezra D."/>
            <person name="Gonzalez J."/>
            <person name="Henrissat B."/>
            <person name="Kuo A."/>
            <person name="Liang C."/>
            <person name="Lipzen A."/>
            <person name="Lutzoni F."/>
            <person name="Magnuson J."/>
            <person name="Mondo S."/>
            <person name="Nolan M."/>
            <person name="Ohm R."/>
            <person name="Pangilinan J."/>
            <person name="Park H.-J."/>
            <person name="Ramirez L."/>
            <person name="Alfaro M."/>
            <person name="Sun H."/>
            <person name="Tritt A."/>
            <person name="Yoshinaga Y."/>
            <person name="Zwiers L.-H."/>
            <person name="Turgeon B."/>
            <person name="Goodwin S."/>
            <person name="Spatafora J."/>
            <person name="Crous P."/>
            <person name="Grigoriev I."/>
        </authorList>
    </citation>
    <scope>NUCLEOTIDE SEQUENCE</scope>
    <source>
        <strain evidence="2">ATCC 74209</strain>
    </source>
</reference>
<comment type="caution">
    <text evidence="2">The sequence shown here is derived from an EMBL/GenBank/DDBJ whole genome shotgun (WGS) entry which is preliminary data.</text>
</comment>
<keyword evidence="3" id="KW-1185">Reference proteome</keyword>
<feature type="compositionally biased region" description="Basic residues" evidence="1">
    <location>
        <begin position="604"/>
        <end position="616"/>
    </location>
</feature>
<gene>
    <name evidence="2" type="ORF">GQ43DRAFT_235099</name>
</gene>
<protein>
    <submittedName>
        <fullName evidence="2">Uncharacterized protein</fullName>
    </submittedName>
</protein>
<accession>A0A9P4JGL8</accession>
<feature type="compositionally biased region" description="Polar residues" evidence="1">
    <location>
        <begin position="167"/>
        <end position="185"/>
    </location>
</feature>
<evidence type="ECO:0000256" key="1">
    <source>
        <dbReference type="SAM" id="MobiDB-lite"/>
    </source>
</evidence>
<sequence length="622" mass="67279">MSAFTESFETVDQFVKDLRLRYFDCLTALVLEYAREEQRDLPTQYFARMTSLVEECRREEERYLVARQAKAAHNGMASFANTREAALDITENVNPEKLAHSTIVKADLVRKLPETHVLPTCAVPHPHASGSSVTGNSAVRIIDLASDSDDDVDMRDAEKHQGYKPGNNFSTPQRASNSTPASHVNDSGYGSGCRDGQGLSSAFQKPVPVSPICFPVRSLTKGGLSETLGPPIESIETVRNNGGNEDLLQYPFSTTPLWVTRESIDTHNSVSPISTPTGSPKVTAFAQLPAPSAFISKSDGWCSLAPDWGPLNPESNLSSFAVESELRVQEAHSHGGLATDTTQSASVTPDIPVPCPMYGTLSSPFTAARNAWKPRTELVSYGGTISSGSVKSRYPMVSHPTSISSASVNSTTPSPLVRTFQTPTGLLSAGSAISAAPPQSKAPTPITSLEFTRFQSREVLLSDGITGFSAQSSIPSPWIGDELLESLSPRRVKLPVFNLSDSEVEEEQHPTNGFRTPVDGTFRLQKTPPAPRKKRKVAGLTIEVEAIPPPRFCMVGAASTKSTTLRSARSWKTVTGAQICEHYGLGERLSPPSSVLENYSRARGGTKRFRGRKGRCLPKTEE</sequence>
<feature type="region of interest" description="Disordered" evidence="1">
    <location>
        <begin position="146"/>
        <end position="193"/>
    </location>
</feature>
<dbReference type="Proteomes" id="UP000799536">
    <property type="component" value="Unassembled WGS sequence"/>
</dbReference>
<organism evidence="2 3">
    <name type="scientific">Delitschia confertaspora ATCC 74209</name>
    <dbReference type="NCBI Taxonomy" id="1513339"/>
    <lineage>
        <taxon>Eukaryota</taxon>
        <taxon>Fungi</taxon>
        <taxon>Dikarya</taxon>
        <taxon>Ascomycota</taxon>
        <taxon>Pezizomycotina</taxon>
        <taxon>Dothideomycetes</taxon>
        <taxon>Pleosporomycetidae</taxon>
        <taxon>Pleosporales</taxon>
        <taxon>Delitschiaceae</taxon>
        <taxon>Delitschia</taxon>
    </lineage>
</organism>